<gene>
    <name evidence="2" type="ORF">HRI96_04175</name>
    <name evidence="3" type="ORF">HRQ91_07750</name>
</gene>
<protein>
    <submittedName>
        <fullName evidence="3">Uncharacterized protein</fullName>
    </submittedName>
</protein>
<dbReference type="RefSeq" id="WP_210118261.1">
    <property type="nucleotide sequence ID" value="NZ_CP054142.1"/>
</dbReference>
<dbReference type="EMBL" id="CP054142">
    <property type="protein sequence ID" value="QTQ14354.1"/>
    <property type="molecule type" value="Genomic_DNA"/>
</dbReference>
<dbReference type="KEGG" id="tpav:HRQ91_07750"/>
<dbReference type="Proteomes" id="UP000671908">
    <property type="component" value="Chromosome"/>
</dbReference>
<feature type="region of interest" description="Disordered" evidence="1">
    <location>
        <begin position="1"/>
        <end position="20"/>
    </location>
</feature>
<dbReference type="EMBL" id="CP054257">
    <property type="protein sequence ID" value="QTQ11465.1"/>
    <property type="molecule type" value="Genomic_DNA"/>
</dbReference>
<keyword evidence="4" id="KW-1185">Reference proteome</keyword>
<dbReference type="Proteomes" id="UP000671995">
    <property type="component" value="Chromosome"/>
</dbReference>
<evidence type="ECO:0000256" key="1">
    <source>
        <dbReference type="SAM" id="MobiDB-lite"/>
    </source>
</evidence>
<evidence type="ECO:0000313" key="3">
    <source>
        <dbReference type="EMBL" id="QTQ14354.1"/>
    </source>
</evidence>
<evidence type="ECO:0000313" key="2">
    <source>
        <dbReference type="EMBL" id="QTQ11465.1"/>
    </source>
</evidence>
<dbReference type="AlphaFoldDB" id="A0A975IFH6"/>
<feature type="compositionally biased region" description="Basic and acidic residues" evidence="1">
    <location>
        <begin position="7"/>
        <end position="20"/>
    </location>
</feature>
<sequence>MMTKNNMRKDPAQDRKDAVSPRILELRKKISDNEYVDGAIQRIAQVMSNRLVDNYMHRTLHG</sequence>
<accession>A0A975IFH6</accession>
<reference evidence="3 4" key="2">
    <citation type="journal article" date="2021" name="Microbiol. Resour. Announc.">
        <title>Complete Genome Sequences of Three Human Oral Treponema parvum Isolates.</title>
        <authorList>
            <person name="Zeng H."/>
            <person name="Watt R.M."/>
        </authorList>
    </citation>
    <scope>NUCLEOTIDE SEQUENCE [LARGE SCALE GENOMIC DNA]</scope>
    <source>
        <strain evidence="3 4">ATCC 700770</strain>
        <strain evidence="2">ATCC 700773</strain>
    </source>
</reference>
<name>A0A975IFH6_9SPIR</name>
<evidence type="ECO:0000313" key="4">
    <source>
        <dbReference type="Proteomes" id="UP000671908"/>
    </source>
</evidence>
<organism evidence="3 4">
    <name type="scientific">Treponema parvum</name>
    <dbReference type="NCBI Taxonomy" id="138851"/>
    <lineage>
        <taxon>Bacteria</taxon>
        <taxon>Pseudomonadati</taxon>
        <taxon>Spirochaetota</taxon>
        <taxon>Spirochaetia</taxon>
        <taxon>Spirochaetales</taxon>
        <taxon>Treponemataceae</taxon>
        <taxon>Treponema</taxon>
    </lineage>
</organism>
<reference evidence="3" key="1">
    <citation type="submission" date="2020-05" db="EMBL/GenBank/DDBJ databases">
        <authorList>
            <person name="Zeng H."/>
            <person name="Chan Y.K."/>
            <person name="Watt R.M."/>
        </authorList>
    </citation>
    <scope>NUCLEOTIDE SEQUENCE</scope>
    <source>
        <strain evidence="3">ATCC 700770</strain>
        <strain evidence="2">ATCC 700773</strain>
    </source>
</reference>
<proteinExistence type="predicted"/>